<dbReference type="STRING" id="7994.ENSAMXP00000051243"/>
<reference evidence="3" key="3">
    <citation type="submission" date="2025-08" db="UniProtKB">
        <authorList>
            <consortium name="Ensembl"/>
        </authorList>
    </citation>
    <scope>IDENTIFICATION</scope>
</reference>
<dbReference type="InterPro" id="IPR027417">
    <property type="entry name" value="P-loop_NTPase"/>
</dbReference>
<dbReference type="GO" id="GO:0003924">
    <property type="term" value="F:GTPase activity"/>
    <property type="evidence" value="ECO:0007669"/>
    <property type="project" value="InterPro"/>
</dbReference>
<name>A0A3B1K9X5_ASTMX</name>
<evidence type="ECO:0000313" key="4">
    <source>
        <dbReference type="Proteomes" id="UP000018467"/>
    </source>
</evidence>
<protein>
    <recommendedName>
        <fullName evidence="5">Ras homolog family member Ga</fullName>
    </recommendedName>
</protein>
<dbReference type="Proteomes" id="UP000018467">
    <property type="component" value="Unassembled WGS sequence"/>
</dbReference>
<dbReference type="SMART" id="SM00175">
    <property type="entry name" value="RAB"/>
    <property type="match status" value="1"/>
</dbReference>
<evidence type="ECO:0000256" key="2">
    <source>
        <dbReference type="ARBA" id="ARBA00023134"/>
    </source>
</evidence>
<dbReference type="PRINTS" id="PR00449">
    <property type="entry name" value="RASTRNSFRMNG"/>
</dbReference>
<keyword evidence="4" id="KW-1185">Reference proteome</keyword>
<dbReference type="GO" id="GO:0007264">
    <property type="term" value="P:small GTPase-mediated signal transduction"/>
    <property type="evidence" value="ECO:0007669"/>
    <property type="project" value="InterPro"/>
</dbReference>
<dbReference type="SMART" id="SM00174">
    <property type="entry name" value="RHO"/>
    <property type="match status" value="1"/>
</dbReference>
<dbReference type="SUPFAM" id="SSF52540">
    <property type="entry name" value="P-loop containing nucleoside triphosphate hydrolases"/>
    <property type="match status" value="1"/>
</dbReference>
<reference evidence="4" key="1">
    <citation type="submission" date="2013-03" db="EMBL/GenBank/DDBJ databases">
        <authorList>
            <person name="Jeffery W."/>
            <person name="Warren W."/>
            <person name="Wilson R.K."/>
        </authorList>
    </citation>
    <scope>NUCLEOTIDE SEQUENCE</scope>
    <source>
        <strain evidence="4">female</strain>
    </source>
</reference>
<dbReference type="InterPro" id="IPR005225">
    <property type="entry name" value="Small_GTP-bd"/>
</dbReference>
<dbReference type="InterPro" id="IPR001806">
    <property type="entry name" value="Small_GTPase"/>
</dbReference>
<keyword evidence="1" id="KW-0547">Nucleotide-binding</keyword>
<dbReference type="PANTHER" id="PTHR24072">
    <property type="entry name" value="RHO FAMILY GTPASE"/>
    <property type="match status" value="1"/>
</dbReference>
<reference evidence="4" key="2">
    <citation type="journal article" date="2014" name="Nat. Commun.">
        <title>The cavefish genome reveals candidate genes for eye loss.</title>
        <authorList>
            <person name="McGaugh S.E."/>
            <person name="Gross J.B."/>
            <person name="Aken B."/>
            <person name="Blin M."/>
            <person name="Borowsky R."/>
            <person name="Chalopin D."/>
            <person name="Hinaux H."/>
            <person name="Jeffery W.R."/>
            <person name="Keene A."/>
            <person name="Ma L."/>
            <person name="Minx P."/>
            <person name="Murphy D."/>
            <person name="O'Quin K.E."/>
            <person name="Retaux S."/>
            <person name="Rohner N."/>
            <person name="Searle S.M."/>
            <person name="Stahl B.A."/>
            <person name="Tabin C."/>
            <person name="Volff J.N."/>
            <person name="Yoshizawa M."/>
            <person name="Warren W.C."/>
        </authorList>
    </citation>
    <scope>NUCLEOTIDE SEQUENCE [LARGE SCALE GENOMIC DNA]</scope>
    <source>
        <strain evidence="4">female</strain>
    </source>
</reference>
<dbReference type="CDD" id="cd00157">
    <property type="entry name" value="Rho"/>
    <property type="match status" value="1"/>
</dbReference>
<dbReference type="InParanoid" id="A0A3B1K9X5"/>
<evidence type="ECO:0000313" key="3">
    <source>
        <dbReference type="Ensembl" id="ENSAMXP00000051243.1"/>
    </source>
</evidence>
<dbReference type="AlphaFoldDB" id="A0A3B1K9X5"/>
<dbReference type="InterPro" id="IPR003578">
    <property type="entry name" value="Small_GTPase_Rho"/>
</dbReference>
<dbReference type="NCBIfam" id="TIGR00231">
    <property type="entry name" value="small_GTP"/>
    <property type="match status" value="1"/>
</dbReference>
<dbReference type="Gene3D" id="3.40.50.300">
    <property type="entry name" value="P-loop containing nucleotide triphosphate hydrolases"/>
    <property type="match status" value="1"/>
</dbReference>
<organism evidence="3 4">
    <name type="scientific">Astyanax mexicanus</name>
    <name type="common">Blind cave fish</name>
    <name type="synonym">Astyanax fasciatus mexicanus</name>
    <dbReference type="NCBI Taxonomy" id="7994"/>
    <lineage>
        <taxon>Eukaryota</taxon>
        <taxon>Metazoa</taxon>
        <taxon>Chordata</taxon>
        <taxon>Craniata</taxon>
        <taxon>Vertebrata</taxon>
        <taxon>Euteleostomi</taxon>
        <taxon>Actinopterygii</taxon>
        <taxon>Neopterygii</taxon>
        <taxon>Teleostei</taxon>
        <taxon>Ostariophysi</taxon>
        <taxon>Characiformes</taxon>
        <taxon>Characoidei</taxon>
        <taxon>Acestrorhamphidae</taxon>
        <taxon>Acestrorhamphinae</taxon>
        <taxon>Astyanax</taxon>
    </lineage>
</organism>
<evidence type="ECO:0008006" key="5">
    <source>
        <dbReference type="Google" id="ProtNLM"/>
    </source>
</evidence>
<proteinExistence type="predicted"/>
<dbReference type="SMART" id="SM00173">
    <property type="entry name" value="RAS"/>
    <property type="match status" value="1"/>
</dbReference>
<dbReference type="PROSITE" id="PS51419">
    <property type="entry name" value="RAB"/>
    <property type="match status" value="1"/>
</dbReference>
<evidence type="ECO:0000256" key="1">
    <source>
        <dbReference type="ARBA" id="ARBA00022741"/>
    </source>
</evidence>
<sequence>METVKCVLVGDATVGKTCLLISFTSNCFPGEFIPTVFDNYSLEITVDSRPITLTLWDTAGAEDYDRLRPLSYPQTDVLIMCFSICRPASFENIRHKWYPEVSHYCAELGQCIIEATNTN</sequence>
<dbReference type="GeneTree" id="ENSGT00940000155205"/>
<dbReference type="GO" id="GO:0005525">
    <property type="term" value="F:GTP binding"/>
    <property type="evidence" value="ECO:0007669"/>
    <property type="project" value="UniProtKB-KW"/>
</dbReference>
<reference evidence="3" key="4">
    <citation type="submission" date="2025-09" db="UniProtKB">
        <authorList>
            <consortium name="Ensembl"/>
        </authorList>
    </citation>
    <scope>IDENTIFICATION</scope>
</reference>
<accession>A0A3B1K9X5</accession>
<keyword evidence="2" id="KW-0342">GTP-binding</keyword>
<dbReference type="PROSITE" id="PS51420">
    <property type="entry name" value="RHO"/>
    <property type="match status" value="1"/>
</dbReference>
<dbReference type="Pfam" id="PF00071">
    <property type="entry name" value="Ras"/>
    <property type="match status" value="1"/>
</dbReference>
<dbReference type="Ensembl" id="ENSAMXT00000030812.1">
    <property type="protein sequence ID" value="ENSAMXP00000051243.1"/>
    <property type="gene ID" value="ENSAMXG00000033028.1"/>
</dbReference>